<dbReference type="EMBL" id="WMBB01000012">
    <property type="protein sequence ID" value="MTE15975.1"/>
    <property type="molecule type" value="Genomic_DNA"/>
</dbReference>
<dbReference type="Gene3D" id="1.10.260.40">
    <property type="entry name" value="lambda repressor-like DNA-binding domains"/>
    <property type="match status" value="1"/>
</dbReference>
<accession>A0A6I3L622</accession>
<keyword evidence="4" id="KW-1185">Reference proteome</keyword>
<evidence type="ECO:0000313" key="4">
    <source>
        <dbReference type="Proteomes" id="UP000432464"/>
    </source>
</evidence>
<name>A0A6I3L622_9NOCA</name>
<protein>
    <submittedName>
        <fullName evidence="3">Helix-turn-helix domain-containing protein</fullName>
    </submittedName>
</protein>
<evidence type="ECO:0000313" key="3">
    <source>
        <dbReference type="EMBL" id="MTE15975.1"/>
    </source>
</evidence>
<proteinExistence type="predicted"/>
<dbReference type="RefSeq" id="WP_154790407.1">
    <property type="nucleotide sequence ID" value="NZ_WMBB01000012.1"/>
</dbReference>
<dbReference type="InterPro" id="IPR001387">
    <property type="entry name" value="Cro/C1-type_HTH"/>
</dbReference>
<dbReference type="SMART" id="SM00530">
    <property type="entry name" value="HTH_XRE"/>
    <property type="match status" value="1"/>
</dbReference>
<sequence length="339" mass="38271">MSRSASDGEPIGAVVKRLRRQRNLTQEALAERVGCSRSLIQQIENGKRIPPRLQREKLSAVLGERLPGLGEETDAEAAISDLRIRFDILLSRKPDLADRVLTLAQSLAALDDTGEELVPLREIAERQLARAEEVLIQIPSGSVVVREWNTVIDWLTVLDRARERICAIHSAELGAIGGDVGDEYHRAILAKAQSGVSVQRVYVLDDVVDVTLYEDKLWQQVKAKVETILVNREFAPNAQGMLIVDDSYVLAGDYDFRRRERDSSRFSSLWQDVQAAHRKFNHLRDLRSFGKALVVNDLVERTGLARFERLDQEDCRGRFQEALRRAWTNEEPGSEGAPR</sequence>
<dbReference type="AlphaFoldDB" id="A0A6I3L622"/>
<dbReference type="GO" id="GO:0005829">
    <property type="term" value="C:cytosol"/>
    <property type="evidence" value="ECO:0007669"/>
    <property type="project" value="TreeGrafter"/>
</dbReference>
<dbReference type="PANTHER" id="PTHR46797:SF1">
    <property type="entry name" value="METHYLPHOSPHONATE SYNTHASE"/>
    <property type="match status" value="1"/>
</dbReference>
<dbReference type="InterPro" id="IPR050807">
    <property type="entry name" value="TransReg_Diox_bact_type"/>
</dbReference>
<keyword evidence="1" id="KW-0238">DNA-binding</keyword>
<feature type="domain" description="HTH cro/C1-type" evidence="2">
    <location>
        <begin position="15"/>
        <end position="69"/>
    </location>
</feature>
<dbReference type="CDD" id="cd00093">
    <property type="entry name" value="HTH_XRE"/>
    <property type="match status" value="1"/>
</dbReference>
<dbReference type="GO" id="GO:0003677">
    <property type="term" value="F:DNA binding"/>
    <property type="evidence" value="ECO:0007669"/>
    <property type="project" value="UniProtKB-KW"/>
</dbReference>
<gene>
    <name evidence="3" type="ORF">GLP40_24785</name>
</gene>
<dbReference type="InterPro" id="IPR010982">
    <property type="entry name" value="Lambda_DNA-bd_dom_sf"/>
</dbReference>
<evidence type="ECO:0000259" key="2">
    <source>
        <dbReference type="PROSITE" id="PS50943"/>
    </source>
</evidence>
<organism evidence="3 4">
    <name type="scientific">Nocardia aurantiaca</name>
    <dbReference type="NCBI Taxonomy" id="2675850"/>
    <lineage>
        <taxon>Bacteria</taxon>
        <taxon>Bacillati</taxon>
        <taxon>Actinomycetota</taxon>
        <taxon>Actinomycetes</taxon>
        <taxon>Mycobacteriales</taxon>
        <taxon>Nocardiaceae</taxon>
        <taxon>Nocardia</taxon>
    </lineage>
</organism>
<reference evidence="3 4" key="1">
    <citation type="submission" date="2019-11" db="EMBL/GenBank/DDBJ databases">
        <title>Nocardia sp. nov. CT2-14 isolated from soil.</title>
        <authorList>
            <person name="Kanchanasin P."/>
            <person name="Tanasupawat S."/>
            <person name="Yuki M."/>
            <person name="Kudo T."/>
        </authorList>
    </citation>
    <scope>NUCLEOTIDE SEQUENCE [LARGE SCALE GENOMIC DNA]</scope>
    <source>
        <strain evidence="3 4">CT2-14</strain>
    </source>
</reference>
<evidence type="ECO:0000256" key="1">
    <source>
        <dbReference type="ARBA" id="ARBA00023125"/>
    </source>
</evidence>
<dbReference type="PROSITE" id="PS50943">
    <property type="entry name" value="HTH_CROC1"/>
    <property type="match status" value="1"/>
</dbReference>
<dbReference type="SUPFAM" id="SSF47413">
    <property type="entry name" value="lambda repressor-like DNA-binding domains"/>
    <property type="match status" value="1"/>
</dbReference>
<dbReference type="PANTHER" id="PTHR46797">
    <property type="entry name" value="HTH-TYPE TRANSCRIPTIONAL REGULATOR"/>
    <property type="match status" value="1"/>
</dbReference>
<dbReference type="GO" id="GO:0003700">
    <property type="term" value="F:DNA-binding transcription factor activity"/>
    <property type="evidence" value="ECO:0007669"/>
    <property type="project" value="TreeGrafter"/>
</dbReference>
<dbReference type="Pfam" id="PF13560">
    <property type="entry name" value="HTH_31"/>
    <property type="match status" value="1"/>
</dbReference>
<comment type="caution">
    <text evidence="3">The sequence shown here is derived from an EMBL/GenBank/DDBJ whole genome shotgun (WGS) entry which is preliminary data.</text>
</comment>
<dbReference type="Proteomes" id="UP000432464">
    <property type="component" value="Unassembled WGS sequence"/>
</dbReference>